<comment type="caution">
    <text evidence="1">The sequence shown here is derived from an EMBL/GenBank/DDBJ whole genome shotgun (WGS) entry which is preliminary data.</text>
</comment>
<protein>
    <submittedName>
        <fullName evidence="1">Uncharacterized protein</fullName>
    </submittedName>
</protein>
<reference evidence="1 2" key="1">
    <citation type="submission" date="2019-12" db="EMBL/GenBank/DDBJ databases">
        <title>Comparative genomics gives insights into the taxonomy of the Azoarcus-Aromatoleum group and reveals separate origins of nif in the plant-associated Azoarcus and non-plant-associated Aromatoleum sub-groups.</title>
        <authorList>
            <person name="Lafos M."/>
            <person name="Maluk M."/>
            <person name="Batista M."/>
            <person name="Junghare M."/>
            <person name="Carmona M."/>
            <person name="Faoro H."/>
            <person name="Cruz L.M."/>
            <person name="Battistoni F."/>
            <person name="De Souza E."/>
            <person name="Pedrosa F."/>
            <person name="Chen W.-M."/>
            <person name="Poole P.S."/>
            <person name="Dixon R.A."/>
            <person name="James E.K."/>
        </authorList>
    </citation>
    <scope>NUCLEOTIDE SEQUENCE [LARGE SCALE GENOMIC DNA]</scope>
    <source>
        <strain evidence="1 2">22Lin</strain>
    </source>
</reference>
<accession>A0ABX1QI95</accession>
<gene>
    <name evidence="1" type="ORF">GPA25_20990</name>
</gene>
<sequence length="48" mass="5053">MAGADIDEFAGLGFAPAHDLRIAHIGIDRKHAAMAESACWFPLAATTN</sequence>
<evidence type="ECO:0000313" key="1">
    <source>
        <dbReference type="EMBL" id="NMG77236.1"/>
    </source>
</evidence>
<proteinExistence type="predicted"/>
<dbReference type="RefSeq" id="WP_169262369.1">
    <property type="nucleotide sequence ID" value="NZ_WTVQ01000055.1"/>
</dbReference>
<organism evidence="1 2">
    <name type="scientific">Aromatoleum diolicum</name>
    <dbReference type="NCBI Taxonomy" id="75796"/>
    <lineage>
        <taxon>Bacteria</taxon>
        <taxon>Pseudomonadati</taxon>
        <taxon>Pseudomonadota</taxon>
        <taxon>Betaproteobacteria</taxon>
        <taxon>Rhodocyclales</taxon>
        <taxon>Rhodocyclaceae</taxon>
        <taxon>Aromatoleum</taxon>
    </lineage>
</organism>
<name>A0ABX1QI95_9RHOO</name>
<evidence type="ECO:0000313" key="2">
    <source>
        <dbReference type="Proteomes" id="UP000648984"/>
    </source>
</evidence>
<dbReference type="EMBL" id="WTVQ01000055">
    <property type="protein sequence ID" value="NMG77236.1"/>
    <property type="molecule type" value="Genomic_DNA"/>
</dbReference>
<dbReference type="Proteomes" id="UP000648984">
    <property type="component" value="Unassembled WGS sequence"/>
</dbReference>
<keyword evidence="2" id="KW-1185">Reference proteome</keyword>